<dbReference type="Proteomes" id="UP000010816">
    <property type="component" value="Chromosome"/>
</dbReference>
<dbReference type="STRING" id="765912.Thimo_1120"/>
<dbReference type="Gene3D" id="3.80.10.10">
    <property type="entry name" value="Ribonuclease Inhibitor"/>
    <property type="match status" value="3"/>
</dbReference>
<dbReference type="HOGENOM" id="CLU_006821_0_0_6"/>
<dbReference type="PANTHER" id="PTHR46652:SF3">
    <property type="entry name" value="LEUCINE-RICH REPEAT-CONTAINING PROTEIN 9"/>
    <property type="match status" value="1"/>
</dbReference>
<dbReference type="eggNOG" id="COG4886">
    <property type="taxonomic scope" value="Bacteria"/>
</dbReference>
<evidence type="ECO:0000313" key="4">
    <source>
        <dbReference type="EMBL" id="AGA89923.1"/>
    </source>
</evidence>
<proteinExistence type="predicted"/>
<dbReference type="InterPro" id="IPR032675">
    <property type="entry name" value="LRR_dom_sf"/>
</dbReference>
<evidence type="ECO:0000256" key="2">
    <source>
        <dbReference type="ARBA" id="ARBA00022737"/>
    </source>
</evidence>
<keyword evidence="2" id="KW-0677">Repeat</keyword>
<dbReference type="SUPFAM" id="SSF52200">
    <property type="entry name" value="Toll/Interleukin receptor TIR domain"/>
    <property type="match status" value="1"/>
</dbReference>
<dbReference type="Pfam" id="PF16095">
    <property type="entry name" value="COR-A"/>
    <property type="match status" value="1"/>
</dbReference>
<dbReference type="PATRIC" id="fig|765912.4.peg.1083"/>
<dbReference type="InterPro" id="IPR027417">
    <property type="entry name" value="P-loop_NTPase"/>
</dbReference>
<dbReference type="InterPro" id="IPR035897">
    <property type="entry name" value="Toll_tir_struct_dom_sf"/>
</dbReference>
<dbReference type="EMBL" id="CP003051">
    <property type="protein sequence ID" value="AGA89923.1"/>
    <property type="molecule type" value="Genomic_DNA"/>
</dbReference>
<organism evidence="4 5">
    <name type="scientific">Thioflavicoccus mobilis 8321</name>
    <dbReference type="NCBI Taxonomy" id="765912"/>
    <lineage>
        <taxon>Bacteria</taxon>
        <taxon>Pseudomonadati</taxon>
        <taxon>Pseudomonadota</taxon>
        <taxon>Gammaproteobacteria</taxon>
        <taxon>Chromatiales</taxon>
        <taxon>Chromatiaceae</taxon>
        <taxon>Thioflavicoccus</taxon>
    </lineage>
</organism>
<dbReference type="Pfam" id="PF12799">
    <property type="entry name" value="LRR_4"/>
    <property type="match status" value="2"/>
</dbReference>
<evidence type="ECO:0000259" key="3">
    <source>
        <dbReference type="PROSITE" id="PS50104"/>
    </source>
</evidence>
<keyword evidence="5" id="KW-1185">Reference proteome</keyword>
<feature type="domain" description="TIR" evidence="3">
    <location>
        <begin position="1092"/>
        <end position="1251"/>
    </location>
</feature>
<name>L0GT29_9GAMM</name>
<dbReference type="InterPro" id="IPR025875">
    <property type="entry name" value="Leu-rich_rpt_4"/>
</dbReference>
<dbReference type="InterPro" id="IPR000157">
    <property type="entry name" value="TIR_dom"/>
</dbReference>
<dbReference type="KEGG" id="tmb:Thimo_1120"/>
<dbReference type="Gene3D" id="3.40.50.300">
    <property type="entry name" value="P-loop containing nucleotide triphosphate hydrolases"/>
    <property type="match status" value="1"/>
</dbReference>
<accession>L0GT29</accession>
<dbReference type="Pfam" id="PF08477">
    <property type="entry name" value="Roc"/>
    <property type="match status" value="1"/>
</dbReference>
<dbReference type="InterPro" id="IPR032171">
    <property type="entry name" value="COR-A"/>
</dbReference>
<keyword evidence="1" id="KW-0433">Leucine-rich repeat</keyword>
<dbReference type="SMART" id="SM00255">
    <property type="entry name" value="TIR"/>
    <property type="match status" value="1"/>
</dbReference>
<dbReference type="PANTHER" id="PTHR46652">
    <property type="entry name" value="LEUCINE-RICH REPEAT AND IQ DOMAIN-CONTAINING PROTEIN 1-RELATED"/>
    <property type="match status" value="1"/>
</dbReference>
<dbReference type="SUPFAM" id="SSF52058">
    <property type="entry name" value="L domain-like"/>
    <property type="match status" value="2"/>
</dbReference>
<dbReference type="OrthoDB" id="6309115at2"/>
<evidence type="ECO:0000256" key="1">
    <source>
        <dbReference type="ARBA" id="ARBA00022614"/>
    </source>
</evidence>
<dbReference type="PROSITE" id="PS50104">
    <property type="entry name" value="TIR"/>
    <property type="match status" value="1"/>
</dbReference>
<gene>
    <name evidence="4" type="ORF">Thimo_1120</name>
</gene>
<dbReference type="Pfam" id="PF13676">
    <property type="entry name" value="TIR_2"/>
    <property type="match status" value="1"/>
</dbReference>
<protein>
    <submittedName>
        <fullName evidence="4">TIR domain-containing protein</fullName>
    </submittedName>
</protein>
<reference evidence="4 5" key="1">
    <citation type="submission" date="2011-09" db="EMBL/GenBank/DDBJ databases">
        <title>Complete sequence of chromosome of Thioflavicoccus mobilis 8321.</title>
        <authorList>
            <consortium name="US DOE Joint Genome Institute"/>
            <person name="Lucas S."/>
            <person name="Han J."/>
            <person name="Lapidus A."/>
            <person name="Cheng J.-F."/>
            <person name="Goodwin L."/>
            <person name="Pitluck S."/>
            <person name="Peters L."/>
            <person name="Ovchinnikova G."/>
            <person name="Lu M."/>
            <person name="Detter J.C."/>
            <person name="Han C."/>
            <person name="Tapia R."/>
            <person name="Land M."/>
            <person name="Hauser L."/>
            <person name="Kyrpides N."/>
            <person name="Ivanova N."/>
            <person name="Pagani I."/>
            <person name="Vogl K."/>
            <person name="Liu Z."/>
            <person name="Imhoff J."/>
            <person name="Thiel V."/>
            <person name="Frigaard N.-U."/>
            <person name="Bryant D."/>
            <person name="Woyke T."/>
        </authorList>
    </citation>
    <scope>NUCLEOTIDE SEQUENCE [LARGE SCALE GENOMIC DNA]</scope>
    <source>
        <strain evidence="4 5">8321</strain>
    </source>
</reference>
<dbReference type="SUPFAM" id="SSF52540">
    <property type="entry name" value="P-loop containing nucleoside triphosphate hydrolases"/>
    <property type="match status" value="1"/>
</dbReference>
<dbReference type="InterPro" id="IPR050836">
    <property type="entry name" value="SDS22/Internalin_LRR"/>
</dbReference>
<dbReference type="RefSeq" id="WP_015280068.1">
    <property type="nucleotide sequence ID" value="NC_019940.1"/>
</dbReference>
<dbReference type="Gene3D" id="3.40.50.10140">
    <property type="entry name" value="Toll/interleukin-1 receptor homology (TIR) domain"/>
    <property type="match status" value="1"/>
</dbReference>
<dbReference type="GO" id="GO:0007165">
    <property type="term" value="P:signal transduction"/>
    <property type="evidence" value="ECO:0007669"/>
    <property type="project" value="InterPro"/>
</dbReference>
<dbReference type="eggNOG" id="COG1100">
    <property type="taxonomic scope" value="Bacteria"/>
</dbReference>
<sequence length="1283" mass="139745">MEENQRQSQQCFDIAQDRIAAEKAARTGHLNLGNLGLTRLPDALRELDFLEELTLGGVIAWGDNVYRRQNDGSLEQINEDCHPNQLDAISTLGFLPCLRRLDCSGAKLSNLGFLAGLTALQYLKCSSTQVADLTPLAGLTNLQALDCGCTPVTDLTPLAGLTNLRSLDCAYTPVAGLEPLADLTTLKSLDCRHTRVADLAPLAGLTELQFLDCGDTRVADLEPVASLANLQSLDCGGTRVVDLTPLAGLANLQALDCGFTQVADLAPLASLTNLQSLDCRSAPVTDLGPLASLGNLQSLICQFTPVADLAPLAGLTNLLSLNCWNTPVIDLAPLASIGNLQSLNCSSTPVADLASLAGLTNLRSLECAGSPVTDLAPLAGLTNLRSLDCEGTPVADLGPLINLTNLRSLDCGFTRVTDLAPLAGLTNLQSLICRQTPVADLAPLAALNNLQSFACGNTRITDLTPLADLANMESLDCGETPISNLPEAIVWLPRLERLILMPHPGLTNIPAEVLSQGHGDNCLLRLRTHLTDLGAGAKPLQDIKVIVLGNGRVGKTQLCRRLRGKSFVENADSTHGISVISRELSLPGDETPAVLNLWDFGGQDIYHGTHALFMRTRAVFLLVWSPETEQGEHTHDGLALRNQPLPYWLEYIRHLGGVRSPVVVVQTRCDSGLGESPNLPVDASFLQTLLADGRFFKRVTYSAKDDSGRAGLLEALQQAVIQLRVVLGRPVIGLSRLAVWEQLRDWRDVDAQEQNPGARHHRLLAFDDFAELCASAGVRSPETFAEVLHNAGMAFYRPRLFDDHLVLDQSWALDAIYAIFTPTGAVCQTLKRLGGRFNRPLLDALLWRARGLSADDQRSLLGMMQTTGICFLHRRSHNPDETEYIAPDLLPEGRRGAPPALADELAARWVPITGKPVTGGFRYPFLPPSIGRAVLSNLGGSSGTTALYWRYGLCLYDSESRASAVVESLADADDTTLASTGTTYGGKVRVQVKGKGAKQLLGLLLERLDRLNQDHSWEAEPLDPGAQDLRESTSLARLRLRPPSYIFAALYTKLDLFARFLVPRGILGARATGDTHEPGRLMPADPPAMTPDTPEVYVSFAWKQDRAEPLVDELIEGLGQHGIRVLRDSEQLQPGDRISAFMKRLSAGRCVLLVLSDAYLCSPFCMTELHGIWVNARQREDEFLRRIVPLVQSDAGIGTIAGRIEHAARWKAEYERLDRLFRQHGLDVIGVEDFRRFKAIGDFYRHVGDMLSFADDVLVPRERPTLSRDRFAMVRDLITRTLA</sequence>
<evidence type="ECO:0000313" key="5">
    <source>
        <dbReference type="Proteomes" id="UP000010816"/>
    </source>
</evidence>